<evidence type="ECO:0000313" key="3">
    <source>
        <dbReference type="EMBL" id="KAB8169864.1"/>
    </source>
</evidence>
<evidence type="ECO:0000313" key="4">
    <source>
        <dbReference type="Proteomes" id="UP000314251"/>
    </source>
</evidence>
<feature type="transmembrane region" description="Helical" evidence="2">
    <location>
        <begin position="73"/>
        <end position="98"/>
    </location>
</feature>
<keyword evidence="2" id="KW-0472">Membrane</keyword>
<keyword evidence="2" id="KW-1133">Transmembrane helix</keyword>
<accession>A0A5N6AMK5</accession>
<dbReference type="RefSeq" id="WP_139666157.1">
    <property type="nucleotide sequence ID" value="NZ_VDLY02000002.1"/>
</dbReference>
<keyword evidence="2" id="KW-0812">Transmembrane</keyword>
<sequence>MAHTRGRGQPLAILLAAVLLGLGLWLVSTGINLMDEFEPNSCDPRVSECIALDGSTPQDAVARQRDDHEMNALLLMALGGLLLLSSLVILGGLAVDAARAARHRRRPRRRPGRPPSRLG</sequence>
<comment type="caution">
    <text evidence="3">The sequence shown here is derived from an EMBL/GenBank/DDBJ whole genome shotgun (WGS) entry which is preliminary data.</text>
</comment>
<name>A0A5N6AMK5_9ACTN</name>
<feature type="transmembrane region" description="Helical" evidence="2">
    <location>
        <begin position="12"/>
        <end position="31"/>
    </location>
</feature>
<organism evidence="3 4">
    <name type="scientific">Streptomyces mimosae</name>
    <dbReference type="NCBI Taxonomy" id="2586635"/>
    <lineage>
        <taxon>Bacteria</taxon>
        <taxon>Bacillati</taxon>
        <taxon>Actinomycetota</taxon>
        <taxon>Actinomycetes</taxon>
        <taxon>Kitasatosporales</taxon>
        <taxon>Streptomycetaceae</taxon>
        <taxon>Streptomyces</taxon>
    </lineage>
</organism>
<proteinExistence type="predicted"/>
<dbReference type="Proteomes" id="UP000314251">
    <property type="component" value="Unassembled WGS sequence"/>
</dbReference>
<evidence type="ECO:0000256" key="1">
    <source>
        <dbReference type="SAM" id="MobiDB-lite"/>
    </source>
</evidence>
<dbReference type="EMBL" id="VDLY02000002">
    <property type="protein sequence ID" value="KAB8169864.1"/>
    <property type="molecule type" value="Genomic_DNA"/>
</dbReference>
<dbReference type="AlphaFoldDB" id="A0A5N6AMK5"/>
<protein>
    <submittedName>
        <fullName evidence="3">Uncharacterized protein</fullName>
    </submittedName>
</protein>
<feature type="compositionally biased region" description="Basic residues" evidence="1">
    <location>
        <begin position="100"/>
        <end position="112"/>
    </location>
</feature>
<feature type="region of interest" description="Disordered" evidence="1">
    <location>
        <begin position="98"/>
        <end position="119"/>
    </location>
</feature>
<gene>
    <name evidence="3" type="ORF">FH607_003905</name>
</gene>
<keyword evidence="4" id="KW-1185">Reference proteome</keyword>
<evidence type="ECO:0000256" key="2">
    <source>
        <dbReference type="SAM" id="Phobius"/>
    </source>
</evidence>
<reference evidence="3" key="1">
    <citation type="submission" date="2019-10" db="EMBL/GenBank/DDBJ databases">
        <title>Nonomuraea sp. nov., isolated from Phyllanthus amarus.</title>
        <authorList>
            <person name="Klykleung N."/>
            <person name="Tanasupawat S."/>
        </authorList>
    </citation>
    <scope>NUCLEOTIDE SEQUENCE [LARGE SCALE GENOMIC DNA]</scope>
    <source>
        <strain evidence="3">3MP-10</strain>
    </source>
</reference>